<accession>A0A511FI77</accession>
<evidence type="ECO:0000313" key="2">
    <source>
        <dbReference type="Proteomes" id="UP000321800"/>
    </source>
</evidence>
<gene>
    <name evidence="1" type="ORF">ATR01nite_00300</name>
</gene>
<protein>
    <submittedName>
        <fullName evidence="1">Uncharacterized protein</fullName>
    </submittedName>
</protein>
<sequence length="53" mass="5977">MAALFPYLMPSRLKTLPIKKQIPPPYILRGMDSVTPASTLITQRRCRKSCDTA</sequence>
<dbReference type="AlphaFoldDB" id="A0A511FI77"/>
<organism evidence="1 2">
    <name type="scientific">Acetobacter tropicalis</name>
    <dbReference type="NCBI Taxonomy" id="104102"/>
    <lineage>
        <taxon>Bacteria</taxon>
        <taxon>Pseudomonadati</taxon>
        <taxon>Pseudomonadota</taxon>
        <taxon>Alphaproteobacteria</taxon>
        <taxon>Acetobacterales</taxon>
        <taxon>Acetobacteraceae</taxon>
        <taxon>Acetobacter</taxon>
    </lineage>
</organism>
<proteinExistence type="predicted"/>
<comment type="caution">
    <text evidence="1">The sequence shown here is derived from an EMBL/GenBank/DDBJ whole genome shotgun (WGS) entry which is preliminary data.</text>
</comment>
<name>A0A511FI77_9PROT</name>
<dbReference type="Proteomes" id="UP000321800">
    <property type="component" value="Unassembled WGS sequence"/>
</dbReference>
<evidence type="ECO:0000313" key="1">
    <source>
        <dbReference type="EMBL" id="GEL48955.1"/>
    </source>
</evidence>
<dbReference type="EMBL" id="BJVR01000001">
    <property type="protein sequence ID" value="GEL48955.1"/>
    <property type="molecule type" value="Genomic_DNA"/>
</dbReference>
<reference evidence="1 2" key="1">
    <citation type="submission" date="2019-07" db="EMBL/GenBank/DDBJ databases">
        <title>Whole genome shotgun sequence of Acetobacter tropicalis NBRC 16470.</title>
        <authorList>
            <person name="Hosoyama A."/>
            <person name="Uohara A."/>
            <person name="Ohji S."/>
            <person name="Ichikawa N."/>
        </authorList>
    </citation>
    <scope>NUCLEOTIDE SEQUENCE [LARGE SCALE GENOMIC DNA]</scope>
    <source>
        <strain evidence="1 2">NBRC 16470</strain>
    </source>
</reference>